<proteinExistence type="predicted"/>
<evidence type="ECO:0000313" key="3">
    <source>
        <dbReference type="Proteomes" id="UP000775213"/>
    </source>
</evidence>
<dbReference type="AlphaFoldDB" id="A0AAV7GD15"/>
<keyword evidence="1" id="KW-0812">Transmembrane</keyword>
<name>A0AAV7GD15_DENCH</name>
<keyword evidence="1" id="KW-1133">Transmembrane helix</keyword>
<comment type="caution">
    <text evidence="2">The sequence shown here is derived from an EMBL/GenBank/DDBJ whole genome shotgun (WGS) entry which is preliminary data.</text>
</comment>
<evidence type="ECO:0000256" key="1">
    <source>
        <dbReference type="SAM" id="Phobius"/>
    </source>
</evidence>
<keyword evidence="1" id="KW-0472">Membrane</keyword>
<keyword evidence="3" id="KW-1185">Reference proteome</keyword>
<sequence length="238" mass="26549">MVLIRKSITSNYLKQQRLVKGDVLQLQKNTFNDNFVSTLSLREGGEEEDTASWTRSATCGSGMGEGRDDMALPCLKSILEDDWYVAATSCSDMNVGESSVNQGFAGMNQPDSSLLPPHIDSSCSTTSYLRARKREKGQRKMMLSRRRLGLVCDVVDIAWFTVMFTGLLAQLMSEAQGRMAGVKGDEIVLDDIHIILDDKIVLDDPDIVRNDMLKSEILGHQIKLGKFLFLDIWSDHPV</sequence>
<gene>
    <name evidence="2" type="ORF">IEQ34_016275</name>
</gene>
<dbReference type="Proteomes" id="UP000775213">
    <property type="component" value="Unassembled WGS sequence"/>
</dbReference>
<organism evidence="2 3">
    <name type="scientific">Dendrobium chrysotoxum</name>
    <name type="common">Orchid</name>
    <dbReference type="NCBI Taxonomy" id="161865"/>
    <lineage>
        <taxon>Eukaryota</taxon>
        <taxon>Viridiplantae</taxon>
        <taxon>Streptophyta</taxon>
        <taxon>Embryophyta</taxon>
        <taxon>Tracheophyta</taxon>
        <taxon>Spermatophyta</taxon>
        <taxon>Magnoliopsida</taxon>
        <taxon>Liliopsida</taxon>
        <taxon>Asparagales</taxon>
        <taxon>Orchidaceae</taxon>
        <taxon>Epidendroideae</taxon>
        <taxon>Malaxideae</taxon>
        <taxon>Dendrobiinae</taxon>
        <taxon>Dendrobium</taxon>
    </lineage>
</organism>
<dbReference type="EMBL" id="JAGFBR010000015">
    <property type="protein sequence ID" value="KAH0454351.1"/>
    <property type="molecule type" value="Genomic_DNA"/>
</dbReference>
<reference evidence="2 3" key="1">
    <citation type="journal article" date="2021" name="Hortic Res">
        <title>Chromosome-scale assembly of the Dendrobium chrysotoxum genome enhances the understanding of orchid evolution.</title>
        <authorList>
            <person name="Zhang Y."/>
            <person name="Zhang G.Q."/>
            <person name="Zhang D."/>
            <person name="Liu X.D."/>
            <person name="Xu X.Y."/>
            <person name="Sun W.H."/>
            <person name="Yu X."/>
            <person name="Zhu X."/>
            <person name="Wang Z.W."/>
            <person name="Zhao X."/>
            <person name="Zhong W.Y."/>
            <person name="Chen H."/>
            <person name="Yin W.L."/>
            <person name="Huang T."/>
            <person name="Niu S.C."/>
            <person name="Liu Z.J."/>
        </authorList>
    </citation>
    <scope>NUCLEOTIDE SEQUENCE [LARGE SCALE GENOMIC DNA]</scope>
    <source>
        <strain evidence="2">Lindl</strain>
    </source>
</reference>
<protein>
    <submittedName>
        <fullName evidence="2">Uncharacterized protein</fullName>
    </submittedName>
</protein>
<accession>A0AAV7GD15</accession>
<evidence type="ECO:0000313" key="2">
    <source>
        <dbReference type="EMBL" id="KAH0454351.1"/>
    </source>
</evidence>
<feature type="transmembrane region" description="Helical" evidence="1">
    <location>
        <begin position="148"/>
        <end position="169"/>
    </location>
</feature>